<dbReference type="EMBL" id="JBBNAG010000001">
    <property type="protein sequence ID" value="KAK9166866.1"/>
    <property type="molecule type" value="Genomic_DNA"/>
</dbReference>
<sequence length="93" mass="9464">MAVGRTAVPARSSRWRRLVATAVGTIGSRSRGGAPSTARRGRPASQQQRSGVAAHGRADQPRMRSAPAAASGNPKQRDAGEGCAATTAAVATR</sequence>
<dbReference type="AlphaFoldDB" id="A0AAP0L9E6"/>
<feature type="region of interest" description="Disordered" evidence="1">
    <location>
        <begin position="22"/>
        <end position="93"/>
    </location>
</feature>
<evidence type="ECO:0000256" key="1">
    <source>
        <dbReference type="SAM" id="MobiDB-lite"/>
    </source>
</evidence>
<comment type="caution">
    <text evidence="2">The sequence shown here is derived from an EMBL/GenBank/DDBJ whole genome shotgun (WGS) entry which is preliminary data.</text>
</comment>
<reference evidence="2 3" key="1">
    <citation type="submission" date="2024-01" db="EMBL/GenBank/DDBJ databases">
        <title>Genome assemblies of Stephania.</title>
        <authorList>
            <person name="Yang L."/>
        </authorList>
    </citation>
    <scope>NUCLEOTIDE SEQUENCE [LARGE SCALE GENOMIC DNA]</scope>
    <source>
        <strain evidence="2">JXDWG</strain>
        <tissue evidence="2">Leaf</tissue>
    </source>
</reference>
<accession>A0AAP0L9E6</accession>
<proteinExistence type="predicted"/>
<dbReference type="Proteomes" id="UP001419268">
    <property type="component" value="Unassembled WGS sequence"/>
</dbReference>
<gene>
    <name evidence="2" type="ORF">Scep_002057</name>
</gene>
<evidence type="ECO:0000313" key="2">
    <source>
        <dbReference type="EMBL" id="KAK9166866.1"/>
    </source>
</evidence>
<protein>
    <submittedName>
        <fullName evidence="2">Uncharacterized protein</fullName>
    </submittedName>
</protein>
<name>A0AAP0L9E6_9MAGN</name>
<organism evidence="2 3">
    <name type="scientific">Stephania cephalantha</name>
    <dbReference type="NCBI Taxonomy" id="152367"/>
    <lineage>
        <taxon>Eukaryota</taxon>
        <taxon>Viridiplantae</taxon>
        <taxon>Streptophyta</taxon>
        <taxon>Embryophyta</taxon>
        <taxon>Tracheophyta</taxon>
        <taxon>Spermatophyta</taxon>
        <taxon>Magnoliopsida</taxon>
        <taxon>Ranunculales</taxon>
        <taxon>Menispermaceae</taxon>
        <taxon>Menispermoideae</taxon>
        <taxon>Cissampelideae</taxon>
        <taxon>Stephania</taxon>
    </lineage>
</organism>
<keyword evidence="3" id="KW-1185">Reference proteome</keyword>
<evidence type="ECO:0000313" key="3">
    <source>
        <dbReference type="Proteomes" id="UP001419268"/>
    </source>
</evidence>